<dbReference type="GO" id="GO:0004523">
    <property type="term" value="F:RNA-DNA hybrid ribonuclease activity"/>
    <property type="evidence" value="ECO:0007669"/>
    <property type="project" value="InterPro"/>
</dbReference>
<evidence type="ECO:0000313" key="2">
    <source>
        <dbReference type="EMBL" id="KAB1203079.1"/>
    </source>
</evidence>
<dbReference type="Gene3D" id="3.30.420.10">
    <property type="entry name" value="Ribonuclease H-like superfamily/Ribonuclease H"/>
    <property type="match status" value="1"/>
</dbReference>
<accession>A0A6A1URS9</accession>
<evidence type="ECO:0000313" key="3">
    <source>
        <dbReference type="Proteomes" id="UP000516437"/>
    </source>
</evidence>
<organism evidence="2 3">
    <name type="scientific">Morella rubra</name>
    <name type="common">Chinese bayberry</name>
    <dbReference type="NCBI Taxonomy" id="262757"/>
    <lineage>
        <taxon>Eukaryota</taxon>
        <taxon>Viridiplantae</taxon>
        <taxon>Streptophyta</taxon>
        <taxon>Embryophyta</taxon>
        <taxon>Tracheophyta</taxon>
        <taxon>Spermatophyta</taxon>
        <taxon>Magnoliopsida</taxon>
        <taxon>eudicotyledons</taxon>
        <taxon>Gunneridae</taxon>
        <taxon>Pentapetalae</taxon>
        <taxon>rosids</taxon>
        <taxon>fabids</taxon>
        <taxon>Fagales</taxon>
        <taxon>Myricaceae</taxon>
        <taxon>Morella</taxon>
    </lineage>
</organism>
<dbReference type="GO" id="GO:0003676">
    <property type="term" value="F:nucleic acid binding"/>
    <property type="evidence" value="ECO:0007669"/>
    <property type="project" value="InterPro"/>
</dbReference>
<name>A0A6A1URS9_9ROSI</name>
<dbReference type="PANTHER" id="PTHR47074:SF48">
    <property type="entry name" value="POLYNUCLEOTIDYL TRANSFERASE, RIBONUCLEASE H-LIKE SUPERFAMILY PROTEIN"/>
    <property type="match status" value="1"/>
</dbReference>
<dbReference type="InterPro" id="IPR002156">
    <property type="entry name" value="RNaseH_domain"/>
</dbReference>
<dbReference type="PANTHER" id="PTHR47074">
    <property type="entry name" value="BNAC02G40300D PROTEIN"/>
    <property type="match status" value="1"/>
</dbReference>
<dbReference type="SUPFAM" id="SSF53098">
    <property type="entry name" value="Ribonuclease H-like"/>
    <property type="match status" value="1"/>
</dbReference>
<dbReference type="Pfam" id="PF13456">
    <property type="entry name" value="RVT_3"/>
    <property type="match status" value="1"/>
</dbReference>
<dbReference type="InterPro" id="IPR044730">
    <property type="entry name" value="RNase_H-like_dom_plant"/>
</dbReference>
<dbReference type="OrthoDB" id="1619883at2759"/>
<dbReference type="CDD" id="cd06222">
    <property type="entry name" value="RNase_H_like"/>
    <property type="match status" value="1"/>
</dbReference>
<feature type="domain" description="RNase H type-1" evidence="1">
    <location>
        <begin position="100"/>
        <end position="208"/>
    </location>
</feature>
<reference evidence="2 3" key="1">
    <citation type="journal article" date="2019" name="Plant Biotechnol. J.">
        <title>The red bayberry genome and genetic basis of sex determination.</title>
        <authorList>
            <person name="Jia H.M."/>
            <person name="Jia H.J."/>
            <person name="Cai Q.L."/>
            <person name="Wang Y."/>
            <person name="Zhao H.B."/>
            <person name="Yang W.F."/>
            <person name="Wang G.Y."/>
            <person name="Li Y.H."/>
            <person name="Zhan D.L."/>
            <person name="Shen Y.T."/>
            <person name="Niu Q.F."/>
            <person name="Chang L."/>
            <person name="Qiu J."/>
            <person name="Zhao L."/>
            <person name="Xie H.B."/>
            <person name="Fu W.Y."/>
            <person name="Jin J."/>
            <person name="Li X.W."/>
            <person name="Jiao Y."/>
            <person name="Zhou C.C."/>
            <person name="Tu T."/>
            <person name="Chai C.Y."/>
            <person name="Gao J.L."/>
            <person name="Fan L.J."/>
            <person name="van de Weg E."/>
            <person name="Wang J.Y."/>
            <person name="Gao Z.S."/>
        </authorList>
    </citation>
    <scope>NUCLEOTIDE SEQUENCE [LARGE SCALE GENOMIC DNA]</scope>
    <source>
        <tissue evidence="2">Leaves</tissue>
    </source>
</reference>
<gene>
    <name evidence="2" type="ORF">CJ030_MR8G005533</name>
</gene>
<comment type="caution">
    <text evidence="2">The sequence shown here is derived from an EMBL/GenBank/DDBJ whole genome shotgun (WGS) entry which is preliminary data.</text>
</comment>
<dbReference type="AlphaFoldDB" id="A0A6A1URS9"/>
<dbReference type="Proteomes" id="UP000516437">
    <property type="component" value="Chromosome 8"/>
</dbReference>
<keyword evidence="3" id="KW-1185">Reference proteome</keyword>
<evidence type="ECO:0000259" key="1">
    <source>
        <dbReference type="Pfam" id="PF13456"/>
    </source>
</evidence>
<dbReference type="InterPro" id="IPR052929">
    <property type="entry name" value="RNase_H-like_EbsB-rel"/>
</dbReference>
<sequence length="239" mass="26620">MNQLVMKKVKEAKEKEEDNRMITKPYPAWIDSNDVLSHRADDLKQTSGCNVRVHTLNEIKYGYFLEVIIDVEKIFGRVPPDPGKLKVNYDVAVFEENLYMTVVCRNHLGNIIKACTGIMPGKDPLKGEASAARLACQVAAKFHDQVVLLVGDCLQLITQVVGGAGEPEWSILGEVNTICRLLQEHEKWSFGWIPREANFAAQNLAKWCINSAKFGEICVSDLPSDVALCDYADSLSLPP</sequence>
<dbReference type="InterPro" id="IPR012337">
    <property type="entry name" value="RNaseH-like_sf"/>
</dbReference>
<dbReference type="InterPro" id="IPR036397">
    <property type="entry name" value="RNaseH_sf"/>
</dbReference>
<dbReference type="EMBL" id="RXIC02000026">
    <property type="protein sequence ID" value="KAB1203079.1"/>
    <property type="molecule type" value="Genomic_DNA"/>
</dbReference>
<protein>
    <recommendedName>
        <fullName evidence="1">RNase H type-1 domain-containing protein</fullName>
    </recommendedName>
</protein>
<proteinExistence type="predicted"/>